<dbReference type="Pfam" id="PF21553">
    <property type="entry name" value="Formyl_trans_C_2"/>
    <property type="match status" value="1"/>
</dbReference>
<dbReference type="KEGG" id="ssg:Selsp_0060"/>
<proteinExistence type="predicted"/>
<dbReference type="Gene3D" id="3.10.25.20">
    <property type="match status" value="1"/>
</dbReference>
<dbReference type="Gene3D" id="3.40.50.170">
    <property type="entry name" value="Formyl transferase, N-terminal domain"/>
    <property type="match status" value="1"/>
</dbReference>
<gene>
    <name evidence="2" type="ordered locus">Selsp_0060</name>
    <name evidence="3" type="ORF">SELSPUOL_01388</name>
</gene>
<dbReference type="EMBL" id="ACKP02000024">
    <property type="protein sequence ID" value="EEX77218.1"/>
    <property type="molecule type" value="Genomic_DNA"/>
</dbReference>
<name>C9LV96_SELS3</name>
<dbReference type="InterPro" id="IPR011034">
    <property type="entry name" value="Formyl_transferase-like_C_sf"/>
</dbReference>
<dbReference type="CDD" id="cd08821">
    <property type="entry name" value="FMT_core_like_1"/>
    <property type="match status" value="1"/>
</dbReference>
<dbReference type="STRING" id="546271.Selsp_0060"/>
<evidence type="ECO:0000313" key="2">
    <source>
        <dbReference type="EMBL" id="AEB99042.1"/>
    </source>
</evidence>
<keyword evidence="2" id="KW-0808">Transferase</keyword>
<dbReference type="SUPFAM" id="SSF53328">
    <property type="entry name" value="Formyltransferase"/>
    <property type="match status" value="1"/>
</dbReference>
<dbReference type="Proteomes" id="UP000011124">
    <property type="component" value="Chromosome"/>
</dbReference>
<dbReference type="SUPFAM" id="SSF50486">
    <property type="entry name" value="FMT C-terminal domain-like"/>
    <property type="match status" value="1"/>
</dbReference>
<dbReference type="RefSeq" id="WP_006192687.1">
    <property type="nucleotide sequence ID" value="NC_015437.1"/>
</dbReference>
<evidence type="ECO:0000313" key="4">
    <source>
        <dbReference type="Proteomes" id="UP000003505"/>
    </source>
</evidence>
<dbReference type="GO" id="GO:0016740">
    <property type="term" value="F:transferase activity"/>
    <property type="evidence" value="ECO:0007669"/>
    <property type="project" value="UniProtKB-KW"/>
</dbReference>
<organism evidence="3 4">
    <name type="scientific">Selenomonas sputigena (strain ATCC 35185 / DSM 20758 / CCUG 44933 / VPI D19B-28)</name>
    <dbReference type="NCBI Taxonomy" id="546271"/>
    <lineage>
        <taxon>Bacteria</taxon>
        <taxon>Bacillati</taxon>
        <taxon>Bacillota</taxon>
        <taxon>Negativicutes</taxon>
        <taxon>Selenomonadales</taxon>
        <taxon>Selenomonadaceae</taxon>
        <taxon>Selenomonas</taxon>
    </lineage>
</organism>
<dbReference type="EMBL" id="CP002637">
    <property type="protein sequence ID" value="AEB99042.1"/>
    <property type="molecule type" value="Genomic_DNA"/>
</dbReference>
<dbReference type="eggNOG" id="COG0223">
    <property type="taxonomic scope" value="Bacteria"/>
</dbReference>
<feature type="domain" description="Methionyl-tRNA formyltransferase-like C-terminal" evidence="1">
    <location>
        <begin position="164"/>
        <end position="221"/>
    </location>
</feature>
<reference evidence="2 5" key="2">
    <citation type="submission" date="2011-04" db="EMBL/GenBank/DDBJ databases">
        <title>The complete genome of Selenomonas sputigena DSM 20758.</title>
        <authorList>
            <consortium name="US DOE Joint Genome Institute (JGI-PGF)"/>
            <person name="Lucas S."/>
            <person name="Copeland A."/>
            <person name="Lapidus A."/>
            <person name="Bruce D."/>
            <person name="Goodwin L."/>
            <person name="Pitluck S."/>
            <person name="Peters L."/>
            <person name="Kyrpides N."/>
            <person name="Mavromatis K."/>
            <person name="Ivanova N."/>
            <person name="Ovchinnikova G."/>
            <person name="Teshima H."/>
            <person name="Detter J.C."/>
            <person name="Tapia R."/>
            <person name="Han C."/>
            <person name="Land M."/>
            <person name="Hauser L."/>
            <person name="Markowitz V."/>
            <person name="Cheng J.-F."/>
            <person name="Hugenholtz P."/>
            <person name="Woyke T."/>
            <person name="Wu D."/>
            <person name="Gronow S."/>
            <person name="Wellnitz S."/>
            <person name="Schneider S."/>
            <person name="Klenk H.-P."/>
            <person name="Eisen J.A."/>
        </authorList>
    </citation>
    <scope>NUCLEOTIDE SEQUENCE [LARGE SCALE GENOMIC DNA]</scope>
    <source>
        <strain evidence="2">ATCC 35185</strain>
        <strain evidence="5">ATCC 35185 / DSM 20758 / VPI D19B-28</strain>
    </source>
</reference>
<evidence type="ECO:0000313" key="3">
    <source>
        <dbReference type="EMBL" id="EEX77218.1"/>
    </source>
</evidence>
<protein>
    <submittedName>
        <fullName evidence="2">Formyl transferase domain protein</fullName>
    </submittedName>
</protein>
<accession>C9LV96</accession>
<dbReference type="Proteomes" id="UP000003505">
    <property type="component" value="Unassembled WGS sequence"/>
</dbReference>
<keyword evidence="5" id="KW-1185">Reference proteome</keyword>
<evidence type="ECO:0000259" key="1">
    <source>
        <dbReference type="Pfam" id="PF21553"/>
    </source>
</evidence>
<dbReference type="AlphaFoldDB" id="C9LV96"/>
<dbReference type="OrthoDB" id="9802815at2"/>
<dbReference type="InterPro" id="IPR036477">
    <property type="entry name" value="Formyl_transf_N_sf"/>
</dbReference>
<dbReference type="HOGENOM" id="CLU_105782_0_0_9"/>
<reference evidence="3 4" key="1">
    <citation type="submission" date="2009-09" db="EMBL/GenBank/DDBJ databases">
        <authorList>
            <person name="Weinstock G."/>
            <person name="Sodergren E."/>
            <person name="Clifton S."/>
            <person name="Fulton L."/>
            <person name="Fulton B."/>
            <person name="Courtney L."/>
            <person name="Fronick C."/>
            <person name="Harrison M."/>
            <person name="Strong C."/>
            <person name="Farmer C."/>
            <person name="Delahaunty K."/>
            <person name="Markovic C."/>
            <person name="Hall O."/>
            <person name="Minx P."/>
            <person name="Tomlinson C."/>
            <person name="Mitreva M."/>
            <person name="Nelson J."/>
            <person name="Hou S."/>
            <person name="Wollam A."/>
            <person name="Pepin K.H."/>
            <person name="Johnson M."/>
            <person name="Bhonagiri V."/>
            <person name="Nash W.E."/>
            <person name="Warren W."/>
            <person name="Chinwalla A."/>
            <person name="Mardis E.R."/>
            <person name="Wilson R.K."/>
        </authorList>
    </citation>
    <scope>NUCLEOTIDE SEQUENCE [LARGE SCALE GENOMIC DNA]</scope>
    <source>
        <strain evidence="3">ATCC 35185</strain>
        <strain evidence="4">ATCC 35185 / DSM 20758 / VPI D19B-28</strain>
    </source>
</reference>
<dbReference type="InterPro" id="IPR049355">
    <property type="entry name" value="Formyl_trans-like_C"/>
</dbReference>
<sequence length="228" mass="26224">MHMVIVSNRAWNRRFVPEIETRTGIKVTYLEQRDDVSQEKMTALSPSWVFFPHWSYIIPAEVYENFRCVIFHMTDLPFGRGGSPLQNLIVRGIYETKITALRCVKELDAGPVYIKRPLSLWGSAEEIYLRAGEITKEMIIELVQKNPVPHAQMGEGLAFKRRTPADGNIGNLEDLSQVFDYIRMLDADGYPPAFLQMNHLRMEFSRASLKDGCVLADVKITIWEEEDV</sequence>
<evidence type="ECO:0000313" key="5">
    <source>
        <dbReference type="Proteomes" id="UP000011124"/>
    </source>
</evidence>